<name>A0A4S8M0R1_DENBC</name>
<dbReference type="EMBL" id="ML179196">
    <property type="protein sequence ID" value="THU95626.1"/>
    <property type="molecule type" value="Genomic_DNA"/>
</dbReference>
<protein>
    <submittedName>
        <fullName evidence="1">Uncharacterized protein</fullName>
    </submittedName>
</protein>
<organism evidence="1 2">
    <name type="scientific">Dendrothele bispora (strain CBS 962.96)</name>
    <dbReference type="NCBI Taxonomy" id="1314807"/>
    <lineage>
        <taxon>Eukaryota</taxon>
        <taxon>Fungi</taxon>
        <taxon>Dikarya</taxon>
        <taxon>Basidiomycota</taxon>
        <taxon>Agaricomycotina</taxon>
        <taxon>Agaricomycetes</taxon>
        <taxon>Agaricomycetidae</taxon>
        <taxon>Agaricales</taxon>
        <taxon>Agaricales incertae sedis</taxon>
        <taxon>Dendrothele</taxon>
    </lineage>
</organism>
<keyword evidence="2" id="KW-1185">Reference proteome</keyword>
<sequence length="359" mass="40449">MHLKFLYAPGSSLTVSIHYTELLARFENDKGRVKVYGNEGEAAIGINREIGNPRQLSLQPKKSNDAPSWGLHSYCCLWLVQPPGFTRFWLRLGPHTQILPVFGPRPLPKNVTFLPVFASRIGLKSADFYPFFGSGGSGFLGERQGSSDKPQCSDFIIMGTRFNPLDISHYLNGTTSFARNPASNYQSEPLPPTRQDFEFPINAETLRISCSGPSRPYTGLLKIKQSDTEISDSARVVVVVTKYHHGIDITATKIEEEELVCIDISIPEQVTPMPRMTRRRTAIVEITICFPRGTHNNPESPLQIRDYEAHFMFNVCTGDLMDSVEFESFNKGTGRGNTINFMPKIFRSKFFVLEKDTQR</sequence>
<reference evidence="1 2" key="1">
    <citation type="journal article" date="2019" name="Nat. Ecol. Evol.">
        <title>Megaphylogeny resolves global patterns of mushroom evolution.</title>
        <authorList>
            <person name="Varga T."/>
            <person name="Krizsan K."/>
            <person name="Foldi C."/>
            <person name="Dima B."/>
            <person name="Sanchez-Garcia M."/>
            <person name="Sanchez-Ramirez S."/>
            <person name="Szollosi G.J."/>
            <person name="Szarkandi J.G."/>
            <person name="Papp V."/>
            <person name="Albert L."/>
            <person name="Andreopoulos W."/>
            <person name="Angelini C."/>
            <person name="Antonin V."/>
            <person name="Barry K.W."/>
            <person name="Bougher N.L."/>
            <person name="Buchanan P."/>
            <person name="Buyck B."/>
            <person name="Bense V."/>
            <person name="Catcheside P."/>
            <person name="Chovatia M."/>
            <person name="Cooper J."/>
            <person name="Damon W."/>
            <person name="Desjardin D."/>
            <person name="Finy P."/>
            <person name="Geml J."/>
            <person name="Haridas S."/>
            <person name="Hughes K."/>
            <person name="Justo A."/>
            <person name="Karasinski D."/>
            <person name="Kautmanova I."/>
            <person name="Kiss B."/>
            <person name="Kocsube S."/>
            <person name="Kotiranta H."/>
            <person name="LaButti K.M."/>
            <person name="Lechner B.E."/>
            <person name="Liimatainen K."/>
            <person name="Lipzen A."/>
            <person name="Lukacs Z."/>
            <person name="Mihaltcheva S."/>
            <person name="Morgado L.N."/>
            <person name="Niskanen T."/>
            <person name="Noordeloos M.E."/>
            <person name="Ohm R.A."/>
            <person name="Ortiz-Santana B."/>
            <person name="Ovrebo C."/>
            <person name="Racz N."/>
            <person name="Riley R."/>
            <person name="Savchenko A."/>
            <person name="Shiryaev A."/>
            <person name="Soop K."/>
            <person name="Spirin V."/>
            <person name="Szebenyi C."/>
            <person name="Tomsovsky M."/>
            <person name="Tulloss R.E."/>
            <person name="Uehling J."/>
            <person name="Grigoriev I.V."/>
            <person name="Vagvolgyi C."/>
            <person name="Papp T."/>
            <person name="Martin F.M."/>
            <person name="Miettinen O."/>
            <person name="Hibbett D.S."/>
            <person name="Nagy L.G."/>
        </authorList>
    </citation>
    <scope>NUCLEOTIDE SEQUENCE [LARGE SCALE GENOMIC DNA]</scope>
    <source>
        <strain evidence="1 2">CBS 962.96</strain>
    </source>
</reference>
<evidence type="ECO:0000313" key="1">
    <source>
        <dbReference type="EMBL" id="THU95626.1"/>
    </source>
</evidence>
<accession>A0A4S8M0R1</accession>
<dbReference type="Proteomes" id="UP000297245">
    <property type="component" value="Unassembled WGS sequence"/>
</dbReference>
<dbReference type="AlphaFoldDB" id="A0A4S8M0R1"/>
<proteinExistence type="predicted"/>
<gene>
    <name evidence="1" type="ORF">K435DRAFT_798009</name>
</gene>
<evidence type="ECO:0000313" key="2">
    <source>
        <dbReference type="Proteomes" id="UP000297245"/>
    </source>
</evidence>